<accession>A0A561DGK5</accession>
<dbReference type="PANTHER" id="PTHR34408:SF1">
    <property type="entry name" value="GLYCOSYL HYDROLASE FAMILY 19 DOMAIN-CONTAINING PROTEIN HI_1415"/>
    <property type="match status" value="1"/>
</dbReference>
<comment type="caution">
    <text evidence="5">The sequence shown here is derived from an EMBL/GenBank/DDBJ whole genome shotgun (WGS) entry which is preliminary data.</text>
</comment>
<feature type="region of interest" description="Disordered" evidence="3">
    <location>
        <begin position="93"/>
        <end position="128"/>
    </location>
</feature>
<evidence type="ECO:0000256" key="3">
    <source>
        <dbReference type="SAM" id="MobiDB-lite"/>
    </source>
</evidence>
<dbReference type="InterPro" id="IPR002508">
    <property type="entry name" value="MurNAc-LAA_cat"/>
</dbReference>
<feature type="compositionally biased region" description="Polar residues" evidence="3">
    <location>
        <begin position="95"/>
        <end position="104"/>
    </location>
</feature>
<dbReference type="GO" id="GO:0008745">
    <property type="term" value="F:N-acetylmuramoyl-L-alanine amidase activity"/>
    <property type="evidence" value="ECO:0007669"/>
    <property type="project" value="InterPro"/>
</dbReference>
<feature type="domain" description="SH3b" evidence="4">
    <location>
        <begin position="255"/>
        <end position="318"/>
    </location>
</feature>
<evidence type="ECO:0000313" key="6">
    <source>
        <dbReference type="Proteomes" id="UP000319671"/>
    </source>
</evidence>
<dbReference type="InterPro" id="IPR017293">
    <property type="entry name" value="N-acetylmuramoyl-L-ala_amidase"/>
</dbReference>
<dbReference type="Gene3D" id="2.30.30.40">
    <property type="entry name" value="SH3 Domains"/>
    <property type="match status" value="5"/>
</dbReference>
<feature type="domain" description="SH3b" evidence="4">
    <location>
        <begin position="180"/>
        <end position="242"/>
    </location>
</feature>
<dbReference type="Pfam" id="PF08239">
    <property type="entry name" value="SH3_3"/>
    <property type="match status" value="5"/>
</dbReference>
<dbReference type="GO" id="GO:0071555">
    <property type="term" value="P:cell wall organization"/>
    <property type="evidence" value="ECO:0007669"/>
    <property type="project" value="UniProtKB-KW"/>
</dbReference>
<gene>
    <name evidence="5" type="ORF">FB550_10454</name>
</gene>
<sequence length="584" mass="64053">MTKRYTLLLFTIILAFGTFLPQGIGNASSGSVTISTDTVNVRSGPGLSYPNIMTVNRGEQYQILKEKDDWIEIKLSLGQTGWVVNWLVTKDDESNSGTEATSTGGKKAKVNTDQLRIRSGPGTSFPMVGSLTQDQEVTVLDQNENWYKISSLFGEGWVIREFLDLQTGQNNSSSNSSENTEMGKVNADTVNIREEPYVSSALVGKLTNGTDVSIISKQNKWLKISYSDIKGWVRAEFIDTQSETSNDTQKESVTGVTGTVTAESLSVRSDSSLNSRIIGTVSQDQQFTILDEKYNWVKIEYKSGSFGWVSGLFLEKTTASTQGKQPLKVATVTILHNGTNIRSDADAQSEVVALADEGDRFTVKRIVNDWYEIQLRNGKTGYVAGWIVSNNGSNQQILKGGAESYLKNKTIILDPGHGGGDNGTTGANGTLEKELTLRTARLLYDKLRAAGANVYLTRSTDTFISLPSRVYAATANGTDAFISLHYDSSLDRSSRGMTGYYYYDYQKGLADSLYTSTIAQTDLSGRGVRFGDFHVIRENSQTAALIELGYLSNPQEEITLNSSMFQENAASGLYDGLARYFKNN</sequence>
<dbReference type="RefSeq" id="WP_144564176.1">
    <property type="nucleotide sequence ID" value="NZ_VIVN01000004.1"/>
</dbReference>
<dbReference type="SMART" id="SM00287">
    <property type="entry name" value="SH3b"/>
    <property type="match status" value="5"/>
</dbReference>
<feature type="domain" description="SH3b" evidence="4">
    <location>
        <begin position="29"/>
        <end position="91"/>
    </location>
</feature>
<dbReference type="SUPFAM" id="SSF53187">
    <property type="entry name" value="Zn-dependent exopeptidases"/>
    <property type="match status" value="1"/>
</dbReference>
<dbReference type="Pfam" id="PF01520">
    <property type="entry name" value="Amidase_3"/>
    <property type="match status" value="1"/>
</dbReference>
<feature type="domain" description="SH3b" evidence="4">
    <location>
        <begin position="105"/>
        <end position="167"/>
    </location>
</feature>
<feature type="domain" description="SH3b" evidence="4">
    <location>
        <begin position="327"/>
        <end position="391"/>
    </location>
</feature>
<dbReference type="EMBL" id="VIVN01000004">
    <property type="protein sequence ID" value="TWE02511.1"/>
    <property type="molecule type" value="Genomic_DNA"/>
</dbReference>
<dbReference type="AlphaFoldDB" id="A0A561DGK5"/>
<evidence type="ECO:0000313" key="5">
    <source>
        <dbReference type="EMBL" id="TWE02511.1"/>
    </source>
</evidence>
<dbReference type="InterPro" id="IPR052354">
    <property type="entry name" value="Cell_Wall_Dynamics_Protein"/>
</dbReference>
<evidence type="ECO:0000259" key="4">
    <source>
        <dbReference type="PROSITE" id="PS51781"/>
    </source>
</evidence>
<organism evidence="5 6">
    <name type="scientific">Neobacillus bataviensis</name>
    <dbReference type="NCBI Taxonomy" id="220685"/>
    <lineage>
        <taxon>Bacteria</taxon>
        <taxon>Bacillati</taxon>
        <taxon>Bacillota</taxon>
        <taxon>Bacilli</taxon>
        <taxon>Bacillales</taxon>
        <taxon>Bacillaceae</taxon>
        <taxon>Neobacillus</taxon>
    </lineage>
</organism>
<dbReference type="Proteomes" id="UP000319671">
    <property type="component" value="Unassembled WGS sequence"/>
</dbReference>
<dbReference type="PANTHER" id="PTHR34408">
    <property type="entry name" value="FAMILY PROTEIN, PUTATIVE-RELATED"/>
    <property type="match status" value="1"/>
</dbReference>
<dbReference type="CDD" id="cd02696">
    <property type="entry name" value="MurNAc-LAA"/>
    <property type="match status" value="1"/>
</dbReference>
<dbReference type="SMART" id="SM00646">
    <property type="entry name" value="Ami_3"/>
    <property type="match status" value="1"/>
</dbReference>
<dbReference type="PIRSF" id="PIRSF037846">
    <property type="entry name" value="Autolysin_YrvJ_prd"/>
    <property type="match status" value="1"/>
</dbReference>
<keyword evidence="6" id="KW-1185">Reference proteome</keyword>
<dbReference type="InterPro" id="IPR003646">
    <property type="entry name" value="SH3-like_bac-type"/>
</dbReference>
<dbReference type="Gene3D" id="3.40.630.40">
    <property type="entry name" value="Zn-dependent exopeptidases"/>
    <property type="match status" value="1"/>
</dbReference>
<proteinExistence type="predicted"/>
<keyword evidence="1" id="KW-0378">Hydrolase</keyword>
<dbReference type="PROSITE" id="PS51781">
    <property type="entry name" value="SH3B"/>
    <property type="match status" value="5"/>
</dbReference>
<evidence type="ECO:0000256" key="2">
    <source>
        <dbReference type="ARBA" id="ARBA00023316"/>
    </source>
</evidence>
<keyword evidence="2" id="KW-0961">Cell wall biogenesis/degradation</keyword>
<name>A0A561DGK5_9BACI</name>
<reference evidence="5 6" key="1">
    <citation type="submission" date="2019-06" db="EMBL/GenBank/DDBJ databases">
        <title>Sorghum-associated microbial communities from plants grown in Nebraska, USA.</title>
        <authorList>
            <person name="Schachtman D."/>
        </authorList>
    </citation>
    <scope>NUCLEOTIDE SEQUENCE [LARGE SCALE GENOMIC DNA]</scope>
    <source>
        <strain evidence="5 6">2482</strain>
    </source>
</reference>
<dbReference type="GO" id="GO:0009253">
    <property type="term" value="P:peptidoglycan catabolic process"/>
    <property type="evidence" value="ECO:0007669"/>
    <property type="project" value="InterPro"/>
</dbReference>
<evidence type="ECO:0000256" key="1">
    <source>
        <dbReference type="ARBA" id="ARBA00022801"/>
    </source>
</evidence>
<protein>
    <submittedName>
        <fullName evidence="5">N-acetylmuramoyl-L-alanine amidase</fullName>
    </submittedName>
</protein>